<dbReference type="Proteomes" id="UP000237662">
    <property type="component" value="Unassembled WGS sequence"/>
</dbReference>
<reference evidence="1 2" key="1">
    <citation type="submission" date="2018-02" db="EMBL/GenBank/DDBJ databases">
        <title>Genomic Encyclopedia of Archaeal and Bacterial Type Strains, Phase II (KMG-II): from individual species to whole genera.</title>
        <authorList>
            <person name="Goeker M."/>
        </authorList>
    </citation>
    <scope>NUCLEOTIDE SEQUENCE [LARGE SCALE GENOMIC DNA]</scope>
    <source>
        <strain evidence="1 2">DSM 29526</strain>
    </source>
</reference>
<gene>
    <name evidence="1" type="ORF">CLV84_2954</name>
</gene>
<protein>
    <recommendedName>
        <fullName evidence="3">Surface antigen-like protein</fullName>
    </recommendedName>
</protein>
<dbReference type="EMBL" id="PTJC01000006">
    <property type="protein sequence ID" value="PPK86037.1"/>
    <property type="molecule type" value="Genomic_DNA"/>
</dbReference>
<proteinExistence type="predicted"/>
<keyword evidence="2" id="KW-1185">Reference proteome</keyword>
<sequence>MGQEGTPQFLYGNQLRLIFPGLEQYVELPVGRSLVVRSEIALNLGYVKRTFGQKVSGFGLVLAGTVSPRWYYNYNKRFVRGKSVYRNSANFLTVRSTFLPGFLIGKSNGALRPMTGFTVIPSWGLRRPLGKLILEASAGLGFRRTAPKGESKTSGGGFDLRVQIGF</sequence>
<evidence type="ECO:0008006" key="3">
    <source>
        <dbReference type="Google" id="ProtNLM"/>
    </source>
</evidence>
<comment type="caution">
    <text evidence="1">The sequence shown here is derived from an EMBL/GenBank/DDBJ whole genome shotgun (WGS) entry which is preliminary data.</text>
</comment>
<organism evidence="1 2">
    <name type="scientific">Neolewinella xylanilytica</name>
    <dbReference type="NCBI Taxonomy" id="1514080"/>
    <lineage>
        <taxon>Bacteria</taxon>
        <taxon>Pseudomonadati</taxon>
        <taxon>Bacteroidota</taxon>
        <taxon>Saprospiria</taxon>
        <taxon>Saprospirales</taxon>
        <taxon>Lewinellaceae</taxon>
        <taxon>Neolewinella</taxon>
    </lineage>
</organism>
<name>A0A2S6I4C8_9BACT</name>
<dbReference type="AlphaFoldDB" id="A0A2S6I4C8"/>
<evidence type="ECO:0000313" key="2">
    <source>
        <dbReference type="Proteomes" id="UP000237662"/>
    </source>
</evidence>
<evidence type="ECO:0000313" key="1">
    <source>
        <dbReference type="EMBL" id="PPK86037.1"/>
    </source>
</evidence>
<accession>A0A2S6I4C8</accession>